<dbReference type="InterPro" id="IPR003594">
    <property type="entry name" value="HATPase_dom"/>
</dbReference>
<gene>
    <name evidence="7" type="ORF">BL253_18980</name>
</gene>
<protein>
    <submittedName>
        <fullName evidence="7">Histidine kinase</fullName>
    </submittedName>
</protein>
<dbReference type="GO" id="GO:0016301">
    <property type="term" value="F:kinase activity"/>
    <property type="evidence" value="ECO:0007669"/>
    <property type="project" value="UniProtKB-KW"/>
</dbReference>
<dbReference type="PANTHER" id="PTHR24421">
    <property type="entry name" value="NITRATE/NITRITE SENSOR PROTEIN NARX-RELATED"/>
    <property type="match status" value="1"/>
</dbReference>
<keyword evidence="2 7" id="KW-0418">Kinase</keyword>
<evidence type="ECO:0000256" key="3">
    <source>
        <dbReference type="ARBA" id="ARBA00023012"/>
    </source>
</evidence>
<sequence>MGWAGGVVAGIALHTGLRRRAVALAFLVLAVSGGLGIALYATYWIVLPTPEGARRSRLPRPVEFALLAVVVLAATGLLATRVAGGSLFVPTLLACLGGATIWRQAASPDRERWLRASRSTFGAPPADRMGRLRLAVGAALVVAGGVLVLHRANVNTLRDGLWAMGVTTVGLALLGGPWWIQLTSQLGAERAERIRGQERADIAAHLHDSVLQTLALIQRNADSPREVTRLARGQERELRGLLYGTRAAGGQLGAELRTAAAEVEDAYAVKVDVVVVGDLALDDALAAACAAAREAMVNAARHSGTTDISLYAEVEADAVSVFVRDRGIGFEPDAVAEDRQGVRGSIISRVERNGGTVSIRSSPGGGTEVAIRMRR</sequence>
<comment type="caution">
    <text evidence="7">The sequence shown here is derived from an EMBL/GenBank/DDBJ whole genome shotgun (WGS) entry which is preliminary data.</text>
</comment>
<dbReference type="InterPro" id="IPR050482">
    <property type="entry name" value="Sensor_HK_TwoCompSys"/>
</dbReference>
<dbReference type="InterPro" id="IPR007168">
    <property type="entry name" value="Phageshock_PspC_N"/>
</dbReference>
<proteinExistence type="predicted"/>
<evidence type="ECO:0000256" key="2">
    <source>
        <dbReference type="ARBA" id="ARBA00022777"/>
    </source>
</evidence>
<evidence type="ECO:0000259" key="5">
    <source>
        <dbReference type="Pfam" id="PF02518"/>
    </source>
</evidence>
<dbReference type="EMBL" id="MOMC01000038">
    <property type="protein sequence ID" value="ONH28739.1"/>
    <property type="molecule type" value="Genomic_DNA"/>
</dbReference>
<keyword evidence="3" id="KW-0902">Two-component regulatory system</keyword>
<dbReference type="SUPFAM" id="SSF55874">
    <property type="entry name" value="ATPase domain of HSP90 chaperone/DNA topoisomerase II/histidine kinase"/>
    <property type="match status" value="1"/>
</dbReference>
<reference evidence="8" key="1">
    <citation type="submission" date="2016-10" db="EMBL/GenBank/DDBJ databases">
        <title>Frankia sp. NRRL B-16386 Genome sequencing.</title>
        <authorList>
            <person name="Ghodhbane-Gtari F."/>
            <person name="Swanson E."/>
            <person name="Gueddou A."/>
            <person name="Hezbri K."/>
            <person name="Ktari K."/>
            <person name="Nouioui I."/>
            <person name="Morris K."/>
            <person name="Simpson S."/>
            <person name="Abebe-Akele F."/>
            <person name="Thomas K."/>
            <person name="Gtari M."/>
            <person name="Tisa L.S."/>
        </authorList>
    </citation>
    <scope>NUCLEOTIDE SEQUENCE [LARGE SCALE GENOMIC DNA]</scope>
    <source>
        <strain evidence="8">NRRL B-16386</strain>
    </source>
</reference>
<dbReference type="GO" id="GO:0000160">
    <property type="term" value="P:phosphorelay signal transduction system"/>
    <property type="evidence" value="ECO:0007669"/>
    <property type="project" value="UniProtKB-KW"/>
</dbReference>
<dbReference type="AlphaFoldDB" id="A0A1V2I907"/>
<keyword evidence="1" id="KW-0808">Transferase</keyword>
<dbReference type="Pfam" id="PF02518">
    <property type="entry name" value="HATPase_c"/>
    <property type="match status" value="1"/>
</dbReference>
<keyword evidence="4" id="KW-0472">Membrane</keyword>
<feature type="domain" description="Histidine kinase/HSP90-like ATPase" evidence="5">
    <location>
        <begin position="292"/>
        <end position="373"/>
    </location>
</feature>
<evidence type="ECO:0000256" key="1">
    <source>
        <dbReference type="ARBA" id="ARBA00022679"/>
    </source>
</evidence>
<accession>A0A1V2I907</accession>
<evidence type="ECO:0000313" key="8">
    <source>
        <dbReference type="Proteomes" id="UP000188929"/>
    </source>
</evidence>
<feature type="transmembrane region" description="Helical" evidence="4">
    <location>
        <begin position="132"/>
        <end position="149"/>
    </location>
</feature>
<dbReference type="Proteomes" id="UP000188929">
    <property type="component" value="Unassembled WGS sequence"/>
</dbReference>
<keyword evidence="4" id="KW-0812">Transmembrane</keyword>
<dbReference type="Pfam" id="PF04024">
    <property type="entry name" value="PspC"/>
    <property type="match status" value="1"/>
</dbReference>
<evidence type="ECO:0000313" key="7">
    <source>
        <dbReference type="EMBL" id="ONH28739.1"/>
    </source>
</evidence>
<keyword evidence="8" id="KW-1185">Reference proteome</keyword>
<evidence type="ECO:0000259" key="6">
    <source>
        <dbReference type="Pfam" id="PF04024"/>
    </source>
</evidence>
<dbReference type="InterPro" id="IPR036890">
    <property type="entry name" value="HATPase_C_sf"/>
</dbReference>
<keyword evidence="4" id="KW-1133">Transmembrane helix</keyword>
<feature type="transmembrane region" description="Helical" evidence="4">
    <location>
        <begin position="161"/>
        <end position="180"/>
    </location>
</feature>
<feature type="domain" description="Phage shock protein PspC N-terminal" evidence="6">
    <location>
        <begin position="3"/>
        <end position="49"/>
    </location>
</feature>
<feature type="transmembrane region" description="Helical" evidence="4">
    <location>
        <begin position="87"/>
        <end position="105"/>
    </location>
</feature>
<feature type="transmembrane region" description="Helical" evidence="4">
    <location>
        <begin position="64"/>
        <end position="80"/>
    </location>
</feature>
<dbReference type="Gene3D" id="3.30.565.10">
    <property type="entry name" value="Histidine kinase-like ATPase, C-terminal domain"/>
    <property type="match status" value="1"/>
</dbReference>
<name>A0A1V2I907_9ACTN</name>
<evidence type="ECO:0000256" key="4">
    <source>
        <dbReference type="SAM" id="Phobius"/>
    </source>
</evidence>
<dbReference type="PANTHER" id="PTHR24421:SF61">
    <property type="entry name" value="OXYGEN SENSOR HISTIDINE KINASE NREB"/>
    <property type="match status" value="1"/>
</dbReference>
<feature type="transmembrane region" description="Helical" evidence="4">
    <location>
        <begin position="21"/>
        <end position="44"/>
    </location>
</feature>
<organism evidence="7 8">
    <name type="scientific">Pseudofrankia asymbiotica</name>
    <dbReference type="NCBI Taxonomy" id="1834516"/>
    <lineage>
        <taxon>Bacteria</taxon>
        <taxon>Bacillati</taxon>
        <taxon>Actinomycetota</taxon>
        <taxon>Actinomycetes</taxon>
        <taxon>Frankiales</taxon>
        <taxon>Frankiaceae</taxon>
        <taxon>Pseudofrankia</taxon>
    </lineage>
</organism>
<dbReference type="STRING" id="1834516.BL253_18980"/>